<sequence>METLMRQSVKSNNGIKMWTLLVTAFSVLLLVLPSQISAAQNHIRIVMNPQNGAGGASEIFVEPGGAMPDITPPTRRGYTFLGYWSGASGKGEQYYDEAGRALRPCGFTDTAALYAFWKVRTYAVIYENMAGAVIDANTPLTHTYGLNTRIPDPVKAGYTFFGWQINGSTIASRGLTLGAGAYDADITLSAVWNKAALVTLVDNATETVTMHDEDLRQVFQRQVTDAQAGVTAADLNSEEVLLTLYASDADEQAQGAEDILSLAQGEVLKFYDFSVTKSVTKEAGSGTVTTSLHELPNTVQVEITLGAAIRGRQSYRVYRYHNGRAEPIPMGPAEDPEQKKESFELSADGTILKLHTRRLSTYAVVGGEKILGGSGTVEEGAAEVDVQARVKEGGDGPVYKVDIVWGPMQFTYSTGRSWDTVEHRYTDVRIYDWIPAECYSGGNNRITVYNHSNADVAVDFAVFPLLKEGADTSLMDGVDMTVNQTNTADGPPAAGVFLTKVPGEGEPAPCINGYLRLNGSPTDPEFYKGLVTDEEGYVKVAGIAVTITHLDGPRTPKRIS</sequence>
<accession>A0A949NGD1</accession>
<keyword evidence="3" id="KW-1185">Reference proteome</keyword>
<comment type="caution">
    <text evidence="2">The sequence shown here is derived from an EMBL/GenBank/DDBJ whole genome shotgun (WGS) entry which is preliminary data.</text>
</comment>
<dbReference type="Pfam" id="PF09479">
    <property type="entry name" value="Flg_new"/>
    <property type="match status" value="1"/>
</dbReference>
<dbReference type="Gene3D" id="2.60.40.4270">
    <property type="entry name" value="Listeria-Bacteroides repeat domain"/>
    <property type="match status" value="1"/>
</dbReference>
<comment type="subcellular location">
    <subcellularLocation>
        <location evidence="1">Cell envelope</location>
    </subcellularLocation>
</comment>
<evidence type="ECO:0000256" key="1">
    <source>
        <dbReference type="ARBA" id="ARBA00004196"/>
    </source>
</evidence>
<gene>
    <name evidence="2" type="ORF">KTH89_23560</name>
</gene>
<organism evidence="2 3">
    <name type="scientific">Diplocloster agilis</name>
    <dbReference type="NCBI Taxonomy" id="2850323"/>
    <lineage>
        <taxon>Bacteria</taxon>
        <taxon>Bacillati</taxon>
        <taxon>Bacillota</taxon>
        <taxon>Clostridia</taxon>
        <taxon>Lachnospirales</taxon>
        <taxon>Lachnospiraceae</taxon>
        <taxon>Diplocloster</taxon>
    </lineage>
</organism>
<evidence type="ECO:0000313" key="3">
    <source>
        <dbReference type="Proteomes" id="UP000712157"/>
    </source>
</evidence>
<dbReference type="InterPro" id="IPR042229">
    <property type="entry name" value="Listeria/Bacterioides_rpt_sf"/>
</dbReference>
<protein>
    <submittedName>
        <fullName evidence="2">InlB B-repeat-containing protein</fullName>
    </submittedName>
</protein>
<dbReference type="AlphaFoldDB" id="A0A949NGD1"/>
<proteinExistence type="predicted"/>
<dbReference type="GO" id="GO:0030313">
    <property type="term" value="C:cell envelope"/>
    <property type="evidence" value="ECO:0007669"/>
    <property type="project" value="UniProtKB-SubCell"/>
</dbReference>
<dbReference type="RefSeq" id="WP_238723331.1">
    <property type="nucleotide sequence ID" value="NZ_JAHQCW010000063.1"/>
</dbReference>
<evidence type="ECO:0000313" key="2">
    <source>
        <dbReference type="EMBL" id="MBU9739516.1"/>
    </source>
</evidence>
<name>A0A949NGD1_9FIRM</name>
<dbReference type="Proteomes" id="UP000712157">
    <property type="component" value="Unassembled WGS sequence"/>
</dbReference>
<dbReference type="EMBL" id="JAHQCW010000063">
    <property type="protein sequence ID" value="MBU9739516.1"/>
    <property type="molecule type" value="Genomic_DNA"/>
</dbReference>
<reference evidence="2" key="1">
    <citation type="submission" date="2021-06" db="EMBL/GenBank/DDBJ databases">
        <title>Description of novel taxa of the family Lachnospiraceae.</title>
        <authorList>
            <person name="Chaplin A.V."/>
            <person name="Sokolova S.R."/>
            <person name="Pikina A.P."/>
            <person name="Korzhanova M."/>
            <person name="Belova V."/>
            <person name="Korostin D."/>
            <person name="Efimov B.A."/>
        </authorList>
    </citation>
    <scope>NUCLEOTIDE SEQUENCE</scope>
    <source>
        <strain evidence="2">ASD5720</strain>
    </source>
</reference>
<dbReference type="InterPro" id="IPR013378">
    <property type="entry name" value="InlB-like_B-rpt"/>
</dbReference>